<dbReference type="Proteomes" id="UP000070058">
    <property type="component" value="Unassembled WGS sequence"/>
</dbReference>
<evidence type="ECO:0000313" key="2">
    <source>
        <dbReference type="Proteomes" id="UP000070058"/>
    </source>
</evidence>
<protein>
    <submittedName>
        <fullName evidence="1">Uncharacterized protein</fullName>
    </submittedName>
</protein>
<reference evidence="2" key="1">
    <citation type="submission" date="2016-02" db="EMBL/GenBank/DDBJ databases">
        <authorList>
            <person name="Sanders J.G."/>
            <person name="Lin J.Y."/>
            <person name="Wertz J.T."/>
            <person name="Russell J.A."/>
            <person name="Moreau C.S."/>
            <person name="Powell S."/>
        </authorList>
    </citation>
    <scope>NUCLEOTIDE SEQUENCE [LARGE SCALE GENOMIC DNA]</scope>
    <source>
        <strain evidence="2">CAG34</strain>
    </source>
</reference>
<sequence length="77" mass="8268">MTPEEIAKIADPELRGATAALQRAAQMAREIAIQTNTAIIVRGEDGQIRRITADELRREKAAAEAAEAAARTARAAR</sequence>
<comment type="caution">
    <text evidence="1">The sequence shown here is derived from an EMBL/GenBank/DDBJ whole genome shotgun (WGS) entry which is preliminary data.</text>
</comment>
<name>A0A139SML1_9BACT</name>
<dbReference type="EMBL" id="LSZQ01000042">
    <property type="protein sequence ID" value="KXU35817.1"/>
    <property type="molecule type" value="Genomic_DNA"/>
</dbReference>
<gene>
    <name evidence="1" type="ORF">AXK11_05610</name>
</gene>
<proteinExistence type="predicted"/>
<dbReference type="AlphaFoldDB" id="A0A139SML1"/>
<evidence type="ECO:0000313" key="1">
    <source>
        <dbReference type="EMBL" id="KXU35817.1"/>
    </source>
</evidence>
<dbReference type="RefSeq" id="WP_068630095.1">
    <property type="nucleotide sequence ID" value="NZ_LSZQ01000042.1"/>
</dbReference>
<keyword evidence="2" id="KW-1185">Reference proteome</keyword>
<accession>A0A139SML1</accession>
<organism evidence="1 2">
    <name type="scientific">Cephaloticoccus primus</name>
    <dbReference type="NCBI Taxonomy" id="1548207"/>
    <lineage>
        <taxon>Bacteria</taxon>
        <taxon>Pseudomonadati</taxon>
        <taxon>Verrucomicrobiota</taxon>
        <taxon>Opitutia</taxon>
        <taxon>Opitutales</taxon>
        <taxon>Opitutaceae</taxon>
        <taxon>Cephaloticoccus</taxon>
    </lineage>
</organism>